<dbReference type="InterPro" id="IPR002129">
    <property type="entry name" value="PyrdxlP-dep_de-COase"/>
</dbReference>
<dbReference type="PANTHER" id="PTHR11999">
    <property type="entry name" value="GROUP II PYRIDOXAL-5-PHOSPHATE DECARBOXYLASE"/>
    <property type="match status" value="1"/>
</dbReference>
<evidence type="ECO:0000256" key="4">
    <source>
        <dbReference type="ARBA" id="ARBA00023239"/>
    </source>
</evidence>
<organism evidence="6 7">
    <name type="scientific">Chenopodium quinoa</name>
    <name type="common">Quinoa</name>
    <dbReference type="NCBI Taxonomy" id="63459"/>
    <lineage>
        <taxon>Eukaryota</taxon>
        <taxon>Viridiplantae</taxon>
        <taxon>Streptophyta</taxon>
        <taxon>Embryophyta</taxon>
        <taxon>Tracheophyta</taxon>
        <taxon>Spermatophyta</taxon>
        <taxon>Magnoliopsida</taxon>
        <taxon>eudicotyledons</taxon>
        <taxon>Gunneridae</taxon>
        <taxon>Pentapetalae</taxon>
        <taxon>Caryophyllales</taxon>
        <taxon>Chenopodiaceae</taxon>
        <taxon>Chenopodioideae</taxon>
        <taxon>Atripliceae</taxon>
        <taxon>Chenopodium</taxon>
    </lineage>
</organism>
<accession>A0A803M8D1</accession>
<evidence type="ECO:0000256" key="2">
    <source>
        <dbReference type="ARBA" id="ARBA00022793"/>
    </source>
</evidence>
<reference evidence="6" key="1">
    <citation type="journal article" date="2017" name="Nature">
        <title>The genome of Chenopodium quinoa.</title>
        <authorList>
            <person name="Jarvis D.E."/>
            <person name="Ho Y.S."/>
            <person name="Lightfoot D.J."/>
            <person name="Schmoeckel S.M."/>
            <person name="Li B."/>
            <person name="Borm T.J.A."/>
            <person name="Ohyanagi H."/>
            <person name="Mineta K."/>
            <person name="Michell C.T."/>
            <person name="Saber N."/>
            <person name="Kharbatia N.M."/>
            <person name="Rupper R.R."/>
            <person name="Sharp A.R."/>
            <person name="Dally N."/>
            <person name="Boughton B.A."/>
            <person name="Woo Y.H."/>
            <person name="Gao G."/>
            <person name="Schijlen E.G.W.M."/>
            <person name="Guo X."/>
            <person name="Momin A.A."/>
            <person name="Negrao S."/>
            <person name="Al-Babili S."/>
            <person name="Gehring C."/>
            <person name="Roessner U."/>
            <person name="Jung C."/>
            <person name="Murphy K."/>
            <person name="Arold S.T."/>
            <person name="Gojobori T."/>
            <person name="van der Linden C.G."/>
            <person name="van Loo E.N."/>
            <person name="Jellen E.N."/>
            <person name="Maughan P.J."/>
            <person name="Tester M."/>
        </authorList>
    </citation>
    <scope>NUCLEOTIDE SEQUENCE [LARGE SCALE GENOMIC DNA]</scope>
    <source>
        <strain evidence="6">cv. PI 614886</strain>
    </source>
</reference>
<dbReference type="Proteomes" id="UP000596660">
    <property type="component" value="Unplaced"/>
</dbReference>
<dbReference type="Gene3D" id="3.40.640.10">
    <property type="entry name" value="Type I PLP-dependent aspartate aminotransferase-like (Major domain)"/>
    <property type="match status" value="1"/>
</dbReference>
<reference evidence="6" key="2">
    <citation type="submission" date="2021-03" db="UniProtKB">
        <authorList>
            <consortium name="EnsemblPlants"/>
        </authorList>
    </citation>
    <scope>IDENTIFICATION</scope>
</reference>
<evidence type="ECO:0000313" key="7">
    <source>
        <dbReference type="Proteomes" id="UP000596660"/>
    </source>
</evidence>
<dbReference type="GO" id="GO:0005737">
    <property type="term" value="C:cytoplasm"/>
    <property type="evidence" value="ECO:0007669"/>
    <property type="project" value="TreeGrafter"/>
</dbReference>
<dbReference type="Gene3D" id="1.20.1340.10">
    <property type="entry name" value="dopa decarboxylase, N-terminal domain"/>
    <property type="match status" value="1"/>
</dbReference>
<dbReference type="InterPro" id="IPR010977">
    <property type="entry name" value="Aromatic_deC"/>
</dbReference>
<keyword evidence="3 5" id="KW-0663">Pyridoxal phosphate</keyword>
<dbReference type="GO" id="GO:0019752">
    <property type="term" value="P:carboxylic acid metabolic process"/>
    <property type="evidence" value="ECO:0007669"/>
    <property type="project" value="InterPro"/>
</dbReference>
<dbReference type="PRINTS" id="PR00800">
    <property type="entry name" value="YHDCRBOXLASE"/>
</dbReference>
<dbReference type="GO" id="GO:0016831">
    <property type="term" value="F:carboxy-lyase activity"/>
    <property type="evidence" value="ECO:0007669"/>
    <property type="project" value="UniProtKB-KW"/>
</dbReference>
<dbReference type="Gramene" id="AUR62025157-RA">
    <property type="protein sequence ID" value="AUR62025157-RA:cds"/>
    <property type="gene ID" value="AUR62025157"/>
</dbReference>
<protein>
    <submittedName>
        <fullName evidence="6">Uncharacterized protein</fullName>
    </submittedName>
</protein>
<dbReference type="InterPro" id="IPR015421">
    <property type="entry name" value="PyrdxlP-dep_Trfase_major"/>
</dbReference>
<sequence>MNFHPISPENLQDEASEAINYIARYYENVHDYPVRSQVEFVYLRDLIPENAPTLPESLRQILEDVDNKIMPGSTCEAVVCTLAAARDRVLEVHGEEKITKLVVYASDQTHFTFQKAAKLVGISLKNFRVLPTSSTADFALSPDTLKAAIEVDVSQGLVPLYVCATIGTTASGAVDPLDGLGKIARAFCAWLHVDAAFAGIL</sequence>
<name>A0A803M8D1_CHEQI</name>
<evidence type="ECO:0000256" key="5">
    <source>
        <dbReference type="RuleBase" id="RU000382"/>
    </source>
</evidence>
<dbReference type="Pfam" id="PF00282">
    <property type="entry name" value="Pyridoxal_deC"/>
    <property type="match status" value="1"/>
</dbReference>
<proteinExistence type="inferred from homology"/>
<dbReference type="OMA" id="CLGFTWT"/>
<dbReference type="EnsemblPlants" id="AUR62025157-RA">
    <property type="protein sequence ID" value="AUR62025157-RA:cds"/>
    <property type="gene ID" value="AUR62025157"/>
</dbReference>
<dbReference type="GO" id="GO:0030170">
    <property type="term" value="F:pyridoxal phosphate binding"/>
    <property type="evidence" value="ECO:0007669"/>
    <property type="project" value="InterPro"/>
</dbReference>
<dbReference type="AlphaFoldDB" id="A0A803M8D1"/>
<comment type="cofactor">
    <cofactor evidence="1 5">
        <name>pyridoxal 5'-phosphate</name>
        <dbReference type="ChEBI" id="CHEBI:597326"/>
    </cofactor>
</comment>
<evidence type="ECO:0000256" key="3">
    <source>
        <dbReference type="ARBA" id="ARBA00022898"/>
    </source>
</evidence>
<evidence type="ECO:0000313" key="6">
    <source>
        <dbReference type="EnsemblPlants" id="AUR62025157-RA:cds"/>
    </source>
</evidence>
<dbReference type="PANTHER" id="PTHR11999:SF169">
    <property type="entry name" value="TYROSINE DECARBOXYLASE 1-LIKE"/>
    <property type="match status" value="1"/>
</dbReference>
<keyword evidence="2" id="KW-0210">Decarboxylase</keyword>
<dbReference type="SUPFAM" id="SSF53383">
    <property type="entry name" value="PLP-dependent transferases"/>
    <property type="match status" value="1"/>
</dbReference>
<keyword evidence="7" id="KW-1185">Reference proteome</keyword>
<dbReference type="InterPro" id="IPR015424">
    <property type="entry name" value="PyrdxlP-dep_Trfase"/>
</dbReference>
<comment type="similarity">
    <text evidence="5">Belongs to the group II decarboxylase family.</text>
</comment>
<evidence type="ECO:0000256" key="1">
    <source>
        <dbReference type="ARBA" id="ARBA00001933"/>
    </source>
</evidence>
<dbReference type="GO" id="GO:0006520">
    <property type="term" value="P:amino acid metabolic process"/>
    <property type="evidence" value="ECO:0007669"/>
    <property type="project" value="InterPro"/>
</dbReference>
<keyword evidence="4 5" id="KW-0456">Lyase</keyword>